<evidence type="ECO:0000313" key="1">
    <source>
        <dbReference type="EMBL" id="KAJ0047030.1"/>
    </source>
</evidence>
<dbReference type="EMBL" id="CM047738">
    <property type="protein sequence ID" value="KAJ0047030.1"/>
    <property type="molecule type" value="Genomic_DNA"/>
</dbReference>
<sequence length="46" mass="5120">MATLLKLDGVGWREKELALSAGLWLKLQTYDHSGMDQQACCSSYSN</sequence>
<organism evidence="1 2">
    <name type="scientific">Pistacia integerrima</name>
    <dbReference type="NCBI Taxonomy" id="434235"/>
    <lineage>
        <taxon>Eukaryota</taxon>
        <taxon>Viridiplantae</taxon>
        <taxon>Streptophyta</taxon>
        <taxon>Embryophyta</taxon>
        <taxon>Tracheophyta</taxon>
        <taxon>Spermatophyta</taxon>
        <taxon>Magnoliopsida</taxon>
        <taxon>eudicotyledons</taxon>
        <taxon>Gunneridae</taxon>
        <taxon>Pentapetalae</taxon>
        <taxon>rosids</taxon>
        <taxon>malvids</taxon>
        <taxon>Sapindales</taxon>
        <taxon>Anacardiaceae</taxon>
        <taxon>Pistacia</taxon>
    </lineage>
</organism>
<dbReference type="Proteomes" id="UP001163603">
    <property type="component" value="Chromosome 3"/>
</dbReference>
<comment type="caution">
    <text evidence="1">The sequence shown here is derived from an EMBL/GenBank/DDBJ whole genome shotgun (WGS) entry which is preliminary data.</text>
</comment>
<accession>A0ACC0Z9F2</accession>
<protein>
    <submittedName>
        <fullName evidence="1">Uncharacterized protein</fullName>
    </submittedName>
</protein>
<evidence type="ECO:0000313" key="2">
    <source>
        <dbReference type="Proteomes" id="UP001163603"/>
    </source>
</evidence>
<gene>
    <name evidence="1" type="ORF">Pint_06701</name>
</gene>
<keyword evidence="2" id="KW-1185">Reference proteome</keyword>
<name>A0ACC0Z9F2_9ROSI</name>
<reference evidence="2" key="1">
    <citation type="journal article" date="2023" name="G3 (Bethesda)">
        <title>Genome assembly and association tests identify interacting loci associated with vigor, precocity, and sex in interspecific pistachio rootstocks.</title>
        <authorList>
            <person name="Palmer W."/>
            <person name="Jacygrad E."/>
            <person name="Sagayaradj S."/>
            <person name="Cavanaugh K."/>
            <person name="Han R."/>
            <person name="Bertier L."/>
            <person name="Beede B."/>
            <person name="Kafkas S."/>
            <person name="Golino D."/>
            <person name="Preece J."/>
            <person name="Michelmore R."/>
        </authorList>
    </citation>
    <scope>NUCLEOTIDE SEQUENCE [LARGE SCALE GENOMIC DNA]</scope>
</reference>
<proteinExistence type="predicted"/>